<dbReference type="Gene3D" id="2.40.50.140">
    <property type="entry name" value="Nucleic acid-binding proteins"/>
    <property type="match status" value="1"/>
</dbReference>
<name>A0AAF0FEI8_9BASI</name>
<dbReference type="InterPro" id="IPR012340">
    <property type="entry name" value="NA-bd_OB-fold"/>
</dbReference>
<reference evidence="7" key="1">
    <citation type="submission" date="2023-02" db="EMBL/GenBank/DDBJ databases">
        <title>Mating type loci evolution in Malassezia.</title>
        <authorList>
            <person name="Coelho M.A."/>
        </authorList>
    </citation>
    <scope>NUCLEOTIDE SEQUENCE</scope>
    <source>
        <strain evidence="7">CBS 14136</strain>
    </source>
</reference>
<keyword evidence="2" id="KW-0235">DNA replication</keyword>
<sequence length="323" mass="36144">MAIEWPPITPSKRRGSAAQARQRLNELSSPESPDTPTKRPRHSAPASPTKLSKTSAGILANNSKAITLEVSGEQRIVGRQNERVRFLLASSWPVRKESRVATSRHVQDPSGLWISEKLDGVRALWDGKQLWSRRGKQWNAPRWFLDLFPEDLPLDGELWIDRGRFEYTSGVCRSNSQKGWDCVKYMVFDTPGWPQEPVEQRWKRVQTRLPTMPSSEMHQSADNVLELDGEGSTTLLKLKPTLDAEARVLGYEDGQNQCAGLVGSLVCETLDDPPRRFKVGSGLTDALRRDPPAVGSLISFQYGGLGSQGVPRFPRYRGVVADR</sequence>
<evidence type="ECO:0000256" key="5">
    <source>
        <dbReference type="SAM" id="MobiDB-lite"/>
    </source>
</evidence>
<keyword evidence="3" id="KW-0227">DNA damage</keyword>
<dbReference type="InterPro" id="IPR050326">
    <property type="entry name" value="NAD_dep_DNA_ligaseB"/>
</dbReference>
<dbReference type="CDD" id="cd07896">
    <property type="entry name" value="Adenylation_kDNA_ligase_like"/>
    <property type="match status" value="1"/>
</dbReference>
<dbReference type="SUPFAM" id="SSF56091">
    <property type="entry name" value="DNA ligase/mRNA capping enzyme, catalytic domain"/>
    <property type="match status" value="1"/>
</dbReference>
<evidence type="ECO:0000313" key="7">
    <source>
        <dbReference type="EMBL" id="WFD45049.1"/>
    </source>
</evidence>
<gene>
    <name evidence="7" type="ORF">MPSI1_003726</name>
</gene>
<dbReference type="InterPro" id="IPR029319">
    <property type="entry name" value="DNA_ligase_OB"/>
</dbReference>
<proteinExistence type="predicted"/>
<dbReference type="GO" id="GO:0016874">
    <property type="term" value="F:ligase activity"/>
    <property type="evidence" value="ECO:0007669"/>
    <property type="project" value="UniProtKB-KW"/>
</dbReference>
<evidence type="ECO:0000256" key="2">
    <source>
        <dbReference type="ARBA" id="ARBA00022705"/>
    </source>
</evidence>
<dbReference type="AlphaFoldDB" id="A0AAF0FEI8"/>
<evidence type="ECO:0000256" key="4">
    <source>
        <dbReference type="ARBA" id="ARBA00023204"/>
    </source>
</evidence>
<dbReference type="SUPFAM" id="SSF50249">
    <property type="entry name" value="Nucleic acid-binding proteins"/>
    <property type="match status" value="1"/>
</dbReference>
<keyword evidence="4" id="KW-0234">DNA repair</keyword>
<dbReference type="Gene3D" id="3.30.470.30">
    <property type="entry name" value="DNA ligase/mRNA capping enzyme"/>
    <property type="match status" value="1"/>
</dbReference>
<dbReference type="CDD" id="cd08041">
    <property type="entry name" value="OBF_kDNA_ligase_like"/>
    <property type="match status" value="1"/>
</dbReference>
<feature type="domain" description="DNA ligase OB-like" evidence="6">
    <location>
        <begin position="254"/>
        <end position="318"/>
    </location>
</feature>
<dbReference type="Proteomes" id="UP001214628">
    <property type="component" value="Chromosome 7"/>
</dbReference>
<keyword evidence="1" id="KW-0436">Ligase</keyword>
<keyword evidence="8" id="KW-1185">Reference proteome</keyword>
<evidence type="ECO:0000256" key="1">
    <source>
        <dbReference type="ARBA" id="ARBA00022598"/>
    </source>
</evidence>
<feature type="region of interest" description="Disordered" evidence="5">
    <location>
        <begin position="1"/>
        <end position="56"/>
    </location>
</feature>
<dbReference type="GO" id="GO:0006260">
    <property type="term" value="P:DNA replication"/>
    <property type="evidence" value="ECO:0007669"/>
    <property type="project" value="UniProtKB-KW"/>
</dbReference>
<evidence type="ECO:0000259" key="6">
    <source>
        <dbReference type="Pfam" id="PF14743"/>
    </source>
</evidence>
<dbReference type="PANTHER" id="PTHR47810:SF1">
    <property type="entry name" value="DNA LIGASE B"/>
    <property type="match status" value="1"/>
</dbReference>
<feature type="compositionally biased region" description="Polar residues" evidence="5">
    <location>
        <begin position="25"/>
        <end position="35"/>
    </location>
</feature>
<organism evidence="7 8">
    <name type="scientific">Malassezia psittaci</name>
    <dbReference type="NCBI Taxonomy" id="1821823"/>
    <lineage>
        <taxon>Eukaryota</taxon>
        <taxon>Fungi</taxon>
        <taxon>Dikarya</taxon>
        <taxon>Basidiomycota</taxon>
        <taxon>Ustilaginomycotina</taxon>
        <taxon>Malasseziomycetes</taxon>
        <taxon>Malasseziales</taxon>
        <taxon>Malasseziaceae</taxon>
        <taxon>Malassezia</taxon>
    </lineage>
</organism>
<dbReference type="GO" id="GO:0006281">
    <property type="term" value="P:DNA repair"/>
    <property type="evidence" value="ECO:0007669"/>
    <property type="project" value="UniProtKB-KW"/>
</dbReference>
<accession>A0AAF0FEI8</accession>
<evidence type="ECO:0000313" key="8">
    <source>
        <dbReference type="Proteomes" id="UP001214628"/>
    </source>
</evidence>
<dbReference type="EMBL" id="CP118381">
    <property type="protein sequence ID" value="WFD45049.1"/>
    <property type="molecule type" value="Genomic_DNA"/>
</dbReference>
<dbReference type="Pfam" id="PF14743">
    <property type="entry name" value="DNA_ligase_OB_2"/>
    <property type="match status" value="1"/>
</dbReference>
<dbReference type="PANTHER" id="PTHR47810">
    <property type="entry name" value="DNA LIGASE"/>
    <property type="match status" value="1"/>
</dbReference>
<evidence type="ECO:0000256" key="3">
    <source>
        <dbReference type="ARBA" id="ARBA00022763"/>
    </source>
</evidence>
<protein>
    <recommendedName>
        <fullName evidence="6">DNA ligase OB-like domain-containing protein</fullName>
    </recommendedName>
</protein>